<reference evidence="2 3" key="1">
    <citation type="journal article" date="2019" name="Anaerobe">
        <title>Detection of Robinsoniella peoriensis in multiple bone samples of a trauma patient.</title>
        <authorList>
            <person name="Schrottner P."/>
            <person name="Hartwich K."/>
            <person name="Bunk B."/>
            <person name="Schober I."/>
            <person name="Helbig S."/>
            <person name="Rudolph W.W."/>
            <person name="Gunzer F."/>
        </authorList>
    </citation>
    <scope>NUCLEOTIDE SEQUENCE [LARGE SCALE GENOMIC DNA]</scope>
    <source>
        <strain evidence="2 3">DSM 106044</strain>
    </source>
</reference>
<dbReference type="Pfam" id="PF13599">
    <property type="entry name" value="Pentapeptide_4"/>
    <property type="match status" value="1"/>
</dbReference>
<dbReference type="OrthoDB" id="268207at2"/>
<dbReference type="InterPro" id="IPR001646">
    <property type="entry name" value="5peptide_repeat"/>
</dbReference>
<dbReference type="InterPro" id="IPR055415">
    <property type="entry name" value="LD_SV2"/>
</dbReference>
<organism evidence="2 3">
    <name type="scientific">Robinsoniella peoriensis</name>
    <dbReference type="NCBI Taxonomy" id="180332"/>
    <lineage>
        <taxon>Bacteria</taxon>
        <taxon>Bacillati</taxon>
        <taxon>Bacillota</taxon>
        <taxon>Clostridia</taxon>
        <taxon>Lachnospirales</taxon>
        <taxon>Lachnospiraceae</taxon>
        <taxon>Robinsoniella</taxon>
    </lineage>
</organism>
<dbReference type="InterPro" id="IPR052949">
    <property type="entry name" value="PA_immunity-related"/>
</dbReference>
<accession>A0A4U8QFA0</accession>
<evidence type="ECO:0000313" key="3">
    <source>
        <dbReference type="Proteomes" id="UP000306509"/>
    </source>
</evidence>
<dbReference type="PANTHER" id="PTHR42999">
    <property type="entry name" value="ANTIBIOTIC RESISTANCE PROTEIN MCBG"/>
    <property type="match status" value="1"/>
</dbReference>
<dbReference type="AlphaFoldDB" id="A0A4U8QFA0"/>
<name>A0A4U8QFA0_9FIRM</name>
<dbReference type="RefSeq" id="WP_027293048.1">
    <property type="nucleotide sequence ID" value="NZ_CABMJZ010000026.1"/>
</dbReference>
<dbReference type="Gene3D" id="2.160.20.80">
    <property type="entry name" value="E3 ubiquitin-protein ligase SopA"/>
    <property type="match status" value="1"/>
</dbReference>
<dbReference type="Pfam" id="PF23894">
    <property type="entry name" value="LD_SV2"/>
    <property type="match status" value="1"/>
</dbReference>
<keyword evidence="3" id="KW-1185">Reference proteome</keyword>
<dbReference type="STRING" id="180332.GCA_000797495_01330"/>
<dbReference type="EMBL" id="QGQD01000054">
    <property type="protein sequence ID" value="TLD00476.1"/>
    <property type="molecule type" value="Genomic_DNA"/>
</dbReference>
<protein>
    <submittedName>
        <fullName evidence="2">Pentapeptide repeats (8 copies)</fullName>
    </submittedName>
</protein>
<sequence length="192" mass="22538">MQTYEEQLFETLNLESQLIENAHFIECTFSHCNFFEMKIKNCVFDRCTFRSCTCAGTDFKYTDLKNNDFHHCSLVGISWDELKTKNGITLPFTAFENCVLKYNYFVKLKLNQFSFQGNVMEECYFEDCRMEKTNFQGCQLKNTKFAKNNLAFSDFRDARDYMIDVQTNKVKNARFSYPEAVNLLTGLGIILD</sequence>
<feature type="domain" description="SV2A/B/C luminal" evidence="1">
    <location>
        <begin position="95"/>
        <end position="159"/>
    </location>
</feature>
<evidence type="ECO:0000259" key="1">
    <source>
        <dbReference type="Pfam" id="PF23894"/>
    </source>
</evidence>
<dbReference type="SUPFAM" id="SSF141571">
    <property type="entry name" value="Pentapeptide repeat-like"/>
    <property type="match status" value="1"/>
</dbReference>
<dbReference type="PANTHER" id="PTHR42999:SF1">
    <property type="entry name" value="PENTAPEPTIDE REPEAT-CONTAINING PROTEIN"/>
    <property type="match status" value="1"/>
</dbReference>
<comment type="caution">
    <text evidence="2">The sequence shown here is derived from an EMBL/GenBank/DDBJ whole genome shotgun (WGS) entry which is preliminary data.</text>
</comment>
<gene>
    <name evidence="2" type="ORF">DSM106044_02608</name>
</gene>
<evidence type="ECO:0000313" key="2">
    <source>
        <dbReference type="EMBL" id="TLD00476.1"/>
    </source>
</evidence>
<dbReference type="Proteomes" id="UP000306509">
    <property type="component" value="Unassembled WGS sequence"/>
</dbReference>
<proteinExistence type="predicted"/>